<accession>A0AAC9LLG3</accession>
<dbReference type="EMBL" id="CP019352">
    <property type="protein sequence ID" value="APY00996.1"/>
    <property type="molecule type" value="Genomic_DNA"/>
</dbReference>
<dbReference type="AlphaFoldDB" id="A0AAC9LLG3"/>
<sequence length="166" mass="19193">MKNQQYILLLIISLFISQNIFSQEKFEKTKLVTTVFKALKKQNEKKILRSLPTKEDIKYLIPLVKTANPKENIPGVDSIILEFKTGAIESFRKAIKKGIAFGIEWDNIVLQKVKYEANPEPKLQIERGKITLVCSSNEKKFLIILKKSSKIRGTWRLMNPIKFTLI</sequence>
<name>A0AAC9LLG3_9FLAO</name>
<gene>
    <name evidence="1" type="ORF">BWR22_11980</name>
</gene>
<reference evidence="1 2" key="1">
    <citation type="submission" date="2017-01" db="EMBL/GenBank/DDBJ databases">
        <title>Complete genome of Lacinutrix venerupis DOK2-8 isolated from seawater in Dokdo.</title>
        <authorList>
            <person name="Chi W.-J."/>
            <person name="Kim J.H."/>
        </authorList>
    </citation>
    <scope>NUCLEOTIDE SEQUENCE [LARGE SCALE GENOMIC DNA]</scope>
    <source>
        <strain evidence="1 2">DOK2-8</strain>
    </source>
</reference>
<organism evidence="1 2">
    <name type="scientific">Lacinutrix venerupis</name>
    <dbReference type="NCBI Taxonomy" id="1486034"/>
    <lineage>
        <taxon>Bacteria</taxon>
        <taxon>Pseudomonadati</taxon>
        <taxon>Bacteroidota</taxon>
        <taxon>Flavobacteriia</taxon>
        <taxon>Flavobacteriales</taxon>
        <taxon>Flavobacteriaceae</taxon>
        <taxon>Lacinutrix</taxon>
    </lineage>
</organism>
<protein>
    <submittedName>
        <fullName evidence="1">Uncharacterized protein</fullName>
    </submittedName>
</protein>
<evidence type="ECO:0000313" key="1">
    <source>
        <dbReference type="EMBL" id="APY00996.1"/>
    </source>
</evidence>
<dbReference type="KEGG" id="lvn:BWR22_11980"/>
<evidence type="ECO:0000313" key="2">
    <source>
        <dbReference type="Proteomes" id="UP000187506"/>
    </source>
</evidence>
<dbReference type="RefSeq" id="WP_076733900.1">
    <property type="nucleotide sequence ID" value="NZ_CP019352.1"/>
</dbReference>
<proteinExistence type="predicted"/>
<dbReference type="Proteomes" id="UP000187506">
    <property type="component" value="Chromosome"/>
</dbReference>
<keyword evidence="2" id="KW-1185">Reference proteome</keyword>